<protein>
    <submittedName>
        <fullName evidence="1">Uncharacterized protein</fullName>
    </submittedName>
</protein>
<dbReference type="RefSeq" id="XP_046006169.1">
    <property type="nucleotide sequence ID" value="XM_046159706.1"/>
</dbReference>
<keyword evidence="2" id="KW-1185">Reference proteome</keyword>
<evidence type="ECO:0000313" key="2">
    <source>
        <dbReference type="Proteomes" id="UP000756346"/>
    </source>
</evidence>
<gene>
    <name evidence="1" type="ORF">B0I36DRAFT_369047</name>
</gene>
<dbReference type="GeneID" id="70189252"/>
<comment type="caution">
    <text evidence="1">The sequence shown here is derived from an EMBL/GenBank/DDBJ whole genome shotgun (WGS) entry which is preliminary data.</text>
</comment>
<accession>A0A9P8XTN0</accession>
<reference evidence="1" key="1">
    <citation type="journal article" date="2021" name="Nat. Commun.">
        <title>Genetic determinants of endophytism in the Arabidopsis root mycobiome.</title>
        <authorList>
            <person name="Mesny F."/>
            <person name="Miyauchi S."/>
            <person name="Thiergart T."/>
            <person name="Pickel B."/>
            <person name="Atanasova L."/>
            <person name="Karlsson M."/>
            <person name="Huettel B."/>
            <person name="Barry K.W."/>
            <person name="Haridas S."/>
            <person name="Chen C."/>
            <person name="Bauer D."/>
            <person name="Andreopoulos W."/>
            <person name="Pangilinan J."/>
            <person name="LaButti K."/>
            <person name="Riley R."/>
            <person name="Lipzen A."/>
            <person name="Clum A."/>
            <person name="Drula E."/>
            <person name="Henrissat B."/>
            <person name="Kohler A."/>
            <person name="Grigoriev I.V."/>
            <person name="Martin F.M."/>
            <person name="Hacquard S."/>
        </authorList>
    </citation>
    <scope>NUCLEOTIDE SEQUENCE</scope>
    <source>
        <strain evidence="1">MPI-CAGE-CH-0230</strain>
    </source>
</reference>
<proteinExistence type="predicted"/>
<sequence length="75" mass="8536">MPRPHAPDHRMILVEPEEHDVRVVETTPDNFKELELNGDEPTNLGVAVLRGLDRSRYPVKDNTIIFLGLAWYIGA</sequence>
<dbReference type="EMBL" id="JAGTJQ010000012">
    <property type="protein sequence ID" value="KAH7016545.1"/>
    <property type="molecule type" value="Genomic_DNA"/>
</dbReference>
<dbReference type="Proteomes" id="UP000756346">
    <property type="component" value="Unassembled WGS sequence"/>
</dbReference>
<dbReference type="AlphaFoldDB" id="A0A9P8XTN0"/>
<evidence type="ECO:0000313" key="1">
    <source>
        <dbReference type="EMBL" id="KAH7016545.1"/>
    </source>
</evidence>
<organism evidence="1 2">
    <name type="scientific">Microdochium trichocladiopsis</name>
    <dbReference type="NCBI Taxonomy" id="1682393"/>
    <lineage>
        <taxon>Eukaryota</taxon>
        <taxon>Fungi</taxon>
        <taxon>Dikarya</taxon>
        <taxon>Ascomycota</taxon>
        <taxon>Pezizomycotina</taxon>
        <taxon>Sordariomycetes</taxon>
        <taxon>Xylariomycetidae</taxon>
        <taxon>Xylariales</taxon>
        <taxon>Microdochiaceae</taxon>
        <taxon>Microdochium</taxon>
    </lineage>
</organism>
<name>A0A9P8XTN0_9PEZI</name>